<reference evidence="3 4" key="1">
    <citation type="journal article" date="2016" name="Mol. Biol. Evol.">
        <title>Comparative Genomics of Early-Diverging Mushroom-Forming Fungi Provides Insights into the Origins of Lignocellulose Decay Capabilities.</title>
        <authorList>
            <person name="Nagy L.G."/>
            <person name="Riley R."/>
            <person name="Tritt A."/>
            <person name="Adam C."/>
            <person name="Daum C."/>
            <person name="Floudas D."/>
            <person name="Sun H."/>
            <person name="Yadav J.S."/>
            <person name="Pangilinan J."/>
            <person name="Larsson K.H."/>
            <person name="Matsuura K."/>
            <person name="Barry K."/>
            <person name="Labutti K."/>
            <person name="Kuo R."/>
            <person name="Ohm R.A."/>
            <person name="Bhattacharya S.S."/>
            <person name="Shirouzu T."/>
            <person name="Yoshinaga Y."/>
            <person name="Martin F.M."/>
            <person name="Grigoriev I.V."/>
            <person name="Hibbett D.S."/>
        </authorList>
    </citation>
    <scope>NUCLEOTIDE SEQUENCE [LARGE SCALE GENOMIC DNA]</scope>
    <source>
        <strain evidence="3 4">CBS 109695</strain>
    </source>
</reference>
<evidence type="ECO:0000256" key="2">
    <source>
        <dbReference type="SAM" id="SignalP"/>
    </source>
</evidence>
<keyword evidence="2" id="KW-0732">Signal</keyword>
<evidence type="ECO:0000313" key="4">
    <source>
        <dbReference type="Proteomes" id="UP000076532"/>
    </source>
</evidence>
<proteinExistence type="predicted"/>
<feature type="transmembrane region" description="Helical" evidence="1">
    <location>
        <begin position="349"/>
        <end position="369"/>
    </location>
</feature>
<evidence type="ECO:0008006" key="5">
    <source>
        <dbReference type="Google" id="ProtNLM"/>
    </source>
</evidence>
<protein>
    <recommendedName>
        <fullName evidence="5">Amino acid transporter transmembrane domain-containing protein</fullName>
    </recommendedName>
</protein>
<feature type="transmembrane region" description="Helical" evidence="1">
    <location>
        <begin position="320"/>
        <end position="337"/>
    </location>
</feature>
<feature type="transmembrane region" description="Helical" evidence="1">
    <location>
        <begin position="389"/>
        <end position="412"/>
    </location>
</feature>
<feature type="transmembrane region" description="Helical" evidence="1">
    <location>
        <begin position="104"/>
        <end position="126"/>
    </location>
</feature>
<dbReference type="PANTHER" id="PTHR35043:SF7">
    <property type="entry name" value="TRANSCRIPTION FACTOR DOMAIN-CONTAINING PROTEIN"/>
    <property type="match status" value="1"/>
</dbReference>
<evidence type="ECO:0000313" key="3">
    <source>
        <dbReference type="EMBL" id="KZP18192.1"/>
    </source>
</evidence>
<dbReference type="AlphaFoldDB" id="A0A166GUY5"/>
<organism evidence="3 4">
    <name type="scientific">Athelia psychrophila</name>
    <dbReference type="NCBI Taxonomy" id="1759441"/>
    <lineage>
        <taxon>Eukaryota</taxon>
        <taxon>Fungi</taxon>
        <taxon>Dikarya</taxon>
        <taxon>Basidiomycota</taxon>
        <taxon>Agaricomycotina</taxon>
        <taxon>Agaricomycetes</taxon>
        <taxon>Agaricomycetidae</taxon>
        <taxon>Atheliales</taxon>
        <taxon>Atheliaceae</taxon>
        <taxon>Athelia</taxon>
    </lineage>
</organism>
<keyword evidence="4" id="KW-1185">Reference proteome</keyword>
<dbReference type="OrthoDB" id="3029001at2759"/>
<dbReference type="EMBL" id="KV417575">
    <property type="protein sequence ID" value="KZP18192.1"/>
    <property type="molecule type" value="Genomic_DNA"/>
</dbReference>
<keyword evidence="1" id="KW-1133">Transmembrane helix</keyword>
<name>A0A166GUY5_9AGAM</name>
<keyword evidence="1" id="KW-0812">Transmembrane</keyword>
<evidence type="ECO:0000256" key="1">
    <source>
        <dbReference type="SAM" id="Phobius"/>
    </source>
</evidence>
<dbReference type="Proteomes" id="UP000076532">
    <property type="component" value="Unassembled WGS sequence"/>
</dbReference>
<gene>
    <name evidence="3" type="ORF">FIBSPDRAFT_829708</name>
</gene>
<keyword evidence="1" id="KW-0472">Membrane</keyword>
<dbReference type="PANTHER" id="PTHR35043">
    <property type="entry name" value="TRANSCRIPTION FACTOR DOMAIN-CONTAINING PROTEIN"/>
    <property type="match status" value="1"/>
</dbReference>
<sequence>MLLLLLVYHLFQEGANALPITLADTADSIPPSACLDLRHCRQISDIVIGCVTTVFACTWVSLHNDVPPPGSSSWKTLGNRCVFAVVALLFPEVVSGIATRREWAFILSILVLLFSCVAHLVHSFFVQMDGFYLCKNGTPIGPLSADDIAVLVGHGYVLPAAEDIKDKSKGDWVSKGVALLQTCWFLAQCIARRVQHLSITQLEVVTLSYCTMNVVIYAFWWHKPLSVDRPIPVDITRFNSKIQHDFLSRPRNGPTTIWQEIWRGAPNATDGPVDIVGDATVSSPQSLFTPSATSQQGQVLAQEQQRVLGLQVLNDFNAKYGTSFAIGVVFGALHFVAWSYPFPSHTQHVIWRVCCVALVVTPYIGPGFVLETMLSLRKPQYPELRQASLLLVSGILVLVYVFARLATMAISFTTLGSLPPSATDTVQWTRFIPHF</sequence>
<feature type="chain" id="PRO_5007874129" description="Amino acid transporter transmembrane domain-containing protein" evidence="2">
    <location>
        <begin position="18"/>
        <end position="435"/>
    </location>
</feature>
<accession>A0A166GUY5</accession>
<feature type="signal peptide" evidence="2">
    <location>
        <begin position="1"/>
        <end position="17"/>
    </location>
</feature>